<evidence type="ECO:0000256" key="1">
    <source>
        <dbReference type="ARBA" id="ARBA00022723"/>
    </source>
</evidence>
<dbReference type="EMBL" id="QFXE01000007">
    <property type="protein sequence ID" value="RDH87111.1"/>
    <property type="molecule type" value="Genomic_DNA"/>
</dbReference>
<name>A0A370DQA2_9GAMM</name>
<evidence type="ECO:0000259" key="5">
    <source>
        <dbReference type="Pfam" id="PF00149"/>
    </source>
</evidence>
<evidence type="ECO:0000256" key="4">
    <source>
        <dbReference type="ARBA" id="ARBA00025742"/>
    </source>
</evidence>
<feature type="domain" description="Calcineurin-like phosphoesterase" evidence="5">
    <location>
        <begin position="16"/>
        <end position="206"/>
    </location>
</feature>
<evidence type="ECO:0000313" key="6">
    <source>
        <dbReference type="EMBL" id="RDH87111.1"/>
    </source>
</evidence>
<dbReference type="AlphaFoldDB" id="A0A370DQA2"/>
<dbReference type="NCBIfam" id="NF008359">
    <property type="entry name" value="PRK11148.1"/>
    <property type="match status" value="1"/>
</dbReference>
<organism evidence="6 7">
    <name type="scientific">endosymbiont of Escarpia spicata</name>
    <dbReference type="NCBI Taxonomy" id="2200908"/>
    <lineage>
        <taxon>Bacteria</taxon>
        <taxon>Pseudomonadati</taxon>
        <taxon>Pseudomonadota</taxon>
        <taxon>Gammaproteobacteria</taxon>
        <taxon>sulfur-oxidizing symbionts</taxon>
    </lineage>
</organism>
<evidence type="ECO:0000256" key="3">
    <source>
        <dbReference type="ARBA" id="ARBA00023004"/>
    </source>
</evidence>
<reference evidence="6 7" key="1">
    <citation type="journal article" date="2018" name="ISME J.">
        <title>Endosymbiont genomes yield clues of tubeworm success.</title>
        <authorList>
            <person name="Li Y."/>
            <person name="Liles M.R."/>
            <person name="Halanych K.M."/>
        </authorList>
    </citation>
    <scope>NUCLEOTIDE SEQUENCE [LARGE SCALE GENOMIC DNA]</scope>
    <source>
        <strain evidence="6">A1462</strain>
    </source>
</reference>
<keyword evidence="3" id="KW-0408">Iron</keyword>
<dbReference type="Pfam" id="PF00149">
    <property type="entry name" value="Metallophos"/>
    <property type="match status" value="1"/>
</dbReference>
<keyword evidence="2" id="KW-0378">Hydrolase</keyword>
<dbReference type="InterPro" id="IPR029052">
    <property type="entry name" value="Metallo-depent_PP-like"/>
</dbReference>
<dbReference type="PANTHER" id="PTHR42988:SF2">
    <property type="entry name" value="CYCLIC NUCLEOTIDE PHOSPHODIESTERASE CBUA0032-RELATED"/>
    <property type="match status" value="1"/>
</dbReference>
<dbReference type="InterPro" id="IPR004843">
    <property type="entry name" value="Calcineurin-like_PHP"/>
</dbReference>
<keyword evidence="7" id="KW-1185">Reference proteome</keyword>
<evidence type="ECO:0000313" key="7">
    <source>
        <dbReference type="Proteomes" id="UP000254771"/>
    </source>
</evidence>
<dbReference type="Gene3D" id="3.60.21.10">
    <property type="match status" value="1"/>
</dbReference>
<sequence length="275" mass="30582">MSADTNTFQNLPEGSLKVLQLTDCHLYADTSRCLLGMNTQETLNLVSAMALEQLGTPDMILATGDLVHDASETGYRRLRKQFARFGAPTFCLPGNHDIPEIMARLLNQDGISTIPSTQQGNWSLIFLDSTIPKKPGGHLDESQLKLLEDELQKHPDKHTLVCMHHHPIPVNSAWMDSMALNNPEPLFELLAKHKQVKGILCGHIHQEFEHNYHNLLLLGSPSTCIQFIAGQDKFGLADNPPGYRWLALLPDGEIRSGVELLPEMPEGLEFNSSGY</sequence>
<dbReference type="CDD" id="cd07402">
    <property type="entry name" value="MPP_GpdQ"/>
    <property type="match status" value="1"/>
</dbReference>
<dbReference type="Proteomes" id="UP000254771">
    <property type="component" value="Unassembled WGS sequence"/>
</dbReference>
<dbReference type="InterPro" id="IPR050884">
    <property type="entry name" value="CNP_phosphodiesterase-III"/>
</dbReference>
<keyword evidence="1" id="KW-0479">Metal-binding</keyword>
<protein>
    <submittedName>
        <fullName evidence="6">3',5'-cyclic-AMP phosphodiesterase</fullName>
    </submittedName>
</protein>
<comment type="caution">
    <text evidence="6">The sequence shown here is derived from an EMBL/GenBank/DDBJ whole genome shotgun (WGS) entry which is preliminary data.</text>
</comment>
<dbReference type="SUPFAM" id="SSF56300">
    <property type="entry name" value="Metallo-dependent phosphatases"/>
    <property type="match status" value="1"/>
</dbReference>
<proteinExistence type="inferred from homology"/>
<dbReference type="PANTHER" id="PTHR42988">
    <property type="entry name" value="PHOSPHOHYDROLASE"/>
    <property type="match status" value="1"/>
</dbReference>
<dbReference type="InterPro" id="IPR026575">
    <property type="entry name" value="GpdQ/CpdA-like"/>
</dbReference>
<accession>A0A370DQA2</accession>
<comment type="similarity">
    <text evidence="4">Belongs to the cyclic nucleotide phosphodiesterase class-III family.</text>
</comment>
<dbReference type="GO" id="GO:0004112">
    <property type="term" value="F:cyclic-nucleotide phosphodiesterase activity"/>
    <property type="evidence" value="ECO:0007669"/>
    <property type="project" value="InterPro"/>
</dbReference>
<gene>
    <name evidence="6" type="ORF">DIZ78_06385</name>
</gene>
<evidence type="ECO:0000256" key="2">
    <source>
        <dbReference type="ARBA" id="ARBA00022801"/>
    </source>
</evidence>
<dbReference type="GO" id="GO:0046872">
    <property type="term" value="F:metal ion binding"/>
    <property type="evidence" value="ECO:0007669"/>
    <property type="project" value="UniProtKB-KW"/>
</dbReference>